<evidence type="ECO:0000313" key="3">
    <source>
        <dbReference type="Proteomes" id="UP000196053"/>
    </source>
</evidence>
<organism evidence="2 3">
    <name type="scientific">Herbinix luporum</name>
    <dbReference type="NCBI Taxonomy" id="1679721"/>
    <lineage>
        <taxon>Bacteria</taxon>
        <taxon>Bacillati</taxon>
        <taxon>Bacillota</taxon>
        <taxon>Clostridia</taxon>
        <taxon>Lachnospirales</taxon>
        <taxon>Lachnospiraceae</taxon>
        <taxon>Herbinix</taxon>
    </lineage>
</organism>
<dbReference type="InterPro" id="IPR033913">
    <property type="entry name" value="MTH1175_dom"/>
</dbReference>
<dbReference type="PANTHER" id="PTHR42983">
    <property type="entry name" value="DINITROGENASE IRON-MOLYBDENUM COFACTOR PROTEIN-RELATED"/>
    <property type="match status" value="1"/>
</dbReference>
<accession>A0A0K8J5X0</accession>
<dbReference type="CDD" id="cd00851">
    <property type="entry name" value="MTH1175"/>
    <property type="match status" value="1"/>
</dbReference>
<dbReference type="Gene3D" id="3.30.420.130">
    <property type="entry name" value="Dinitrogenase iron-molybdenum cofactor biosynthesis domain"/>
    <property type="match status" value="1"/>
</dbReference>
<dbReference type="InterPro" id="IPR036105">
    <property type="entry name" value="DiNase_FeMo-co_biosyn_sf"/>
</dbReference>
<dbReference type="KEGG" id="hsd:SD1D_1316"/>
<dbReference type="PANTHER" id="PTHR42983:SF1">
    <property type="entry name" value="IRON-MOLYBDENUM PROTEIN"/>
    <property type="match status" value="1"/>
</dbReference>
<dbReference type="InterPro" id="IPR003731">
    <property type="entry name" value="Di-Nase_FeMo-co_biosynth"/>
</dbReference>
<dbReference type="SUPFAM" id="SSF53146">
    <property type="entry name" value="Nitrogenase accessory factor-like"/>
    <property type="match status" value="1"/>
</dbReference>
<protein>
    <recommendedName>
        <fullName evidence="1">Dinitrogenase iron-molybdenum cofactor biosynthesis domain-containing protein</fullName>
    </recommendedName>
</protein>
<dbReference type="Pfam" id="PF02579">
    <property type="entry name" value="Nitro_FeMo-Co"/>
    <property type="match status" value="1"/>
</dbReference>
<dbReference type="AlphaFoldDB" id="A0A0K8J5X0"/>
<evidence type="ECO:0000313" key="2">
    <source>
        <dbReference type="EMBL" id="CUH92862.1"/>
    </source>
</evidence>
<dbReference type="RefSeq" id="WP_330398576.1">
    <property type="nucleotide sequence ID" value="NZ_LN879430.1"/>
</dbReference>
<evidence type="ECO:0000259" key="1">
    <source>
        <dbReference type="Pfam" id="PF02579"/>
    </source>
</evidence>
<feature type="domain" description="Dinitrogenase iron-molybdenum cofactor biosynthesis" evidence="1">
    <location>
        <begin position="36"/>
        <end position="123"/>
    </location>
</feature>
<reference evidence="3" key="1">
    <citation type="submission" date="2015-09" db="EMBL/GenBank/DDBJ databases">
        <authorList>
            <person name="Wibberg D."/>
        </authorList>
    </citation>
    <scope>NUCLEOTIDE SEQUENCE [LARGE SCALE GENOMIC DNA]</scope>
    <source>
        <strain evidence="3">SD1D</strain>
    </source>
</reference>
<dbReference type="EMBL" id="LN879430">
    <property type="protein sequence ID" value="CUH92862.1"/>
    <property type="molecule type" value="Genomic_DNA"/>
</dbReference>
<sequence length="145" mass="15773">MTRKDGIEICEWIKCCLLDKKIGGEKMIKIAVASEDEMITKHFGHCDNFNIFEVDNNLIVKSESIPNPGHKPGFFPNFLNDLGVNVIISGAMGGGAIDIFNEKGIEVIIGARGNAKAAAEAYLQGSLKSTGTICHKHQNHDECSQ</sequence>
<keyword evidence="3" id="KW-1185">Reference proteome</keyword>
<dbReference type="Proteomes" id="UP000196053">
    <property type="component" value="Chromosome I"/>
</dbReference>
<name>A0A0K8J5X0_9FIRM</name>
<gene>
    <name evidence="2" type="ORF">SD1D_1316</name>
</gene>
<proteinExistence type="predicted"/>